<comment type="pathway">
    <text evidence="2 9">Amino-acid biosynthesis; L-histidine biosynthesis; L-histidine from 5-phospho-alpha-D-ribose 1-diphosphate: step 7/9.</text>
</comment>
<evidence type="ECO:0000256" key="9">
    <source>
        <dbReference type="HAMAP-Rule" id="MF_01023"/>
    </source>
</evidence>
<dbReference type="InterPro" id="IPR015424">
    <property type="entry name" value="PyrdxlP-dep_Trfase"/>
</dbReference>
<dbReference type="HAMAP" id="MF_01023">
    <property type="entry name" value="HisC_aminotrans_2"/>
    <property type="match status" value="1"/>
</dbReference>
<dbReference type="RefSeq" id="WP_379495435.1">
    <property type="nucleotide sequence ID" value="NZ_JBHSAO010000001.1"/>
</dbReference>
<organism evidence="11 12">
    <name type="scientific">Oceanobacillus longus</name>
    <dbReference type="NCBI Taxonomy" id="930120"/>
    <lineage>
        <taxon>Bacteria</taxon>
        <taxon>Bacillati</taxon>
        <taxon>Bacillota</taxon>
        <taxon>Bacilli</taxon>
        <taxon>Bacillales</taxon>
        <taxon>Bacillaceae</taxon>
        <taxon>Oceanobacillus</taxon>
    </lineage>
</organism>
<evidence type="ECO:0000256" key="5">
    <source>
        <dbReference type="ARBA" id="ARBA00022679"/>
    </source>
</evidence>
<comment type="cofactor">
    <cofactor evidence="1 9">
        <name>pyridoxal 5'-phosphate</name>
        <dbReference type="ChEBI" id="CHEBI:597326"/>
    </cofactor>
</comment>
<dbReference type="InterPro" id="IPR015422">
    <property type="entry name" value="PyrdxlP-dep_Trfase_small"/>
</dbReference>
<dbReference type="GO" id="GO:0004400">
    <property type="term" value="F:histidinol-phosphate transaminase activity"/>
    <property type="evidence" value="ECO:0007669"/>
    <property type="project" value="UniProtKB-EC"/>
</dbReference>
<evidence type="ECO:0000256" key="2">
    <source>
        <dbReference type="ARBA" id="ARBA00005011"/>
    </source>
</evidence>
<keyword evidence="6 9" id="KW-0663">Pyridoxal phosphate</keyword>
<accession>A0ABV8GVK4</accession>
<dbReference type="EMBL" id="JBHSAO010000001">
    <property type="protein sequence ID" value="MFC4022946.1"/>
    <property type="molecule type" value="Genomic_DNA"/>
</dbReference>
<keyword evidence="7 9" id="KW-0368">Histidine biosynthesis</keyword>
<evidence type="ECO:0000256" key="1">
    <source>
        <dbReference type="ARBA" id="ARBA00001933"/>
    </source>
</evidence>
<evidence type="ECO:0000256" key="8">
    <source>
        <dbReference type="ARBA" id="ARBA00047481"/>
    </source>
</evidence>
<gene>
    <name evidence="9 11" type="primary">hisC</name>
    <name evidence="11" type="ORF">ACFOUV_03845</name>
</gene>
<dbReference type="PANTHER" id="PTHR43643:SF3">
    <property type="entry name" value="HISTIDINOL-PHOSPHATE AMINOTRANSFERASE"/>
    <property type="match status" value="1"/>
</dbReference>
<dbReference type="Pfam" id="PF00155">
    <property type="entry name" value="Aminotran_1_2"/>
    <property type="match status" value="1"/>
</dbReference>
<comment type="similarity">
    <text evidence="9">Belongs to the class-II pyridoxal-phosphate-dependent aminotransferase family. Histidinol-phosphate aminotransferase subfamily.</text>
</comment>
<sequence length="367" mass="41558">MEGKPVLNQLSPYKQGKQTKEIQEEFGLTHIVKLASNENPNGYSEQVKNKLSNNLPEFNIYPDGYTSELRLALTNRWNIDQDQIVFGSGSEEIIQLLCRSFLLPGSSVVMATPTFPQYKHYALIEGASVKEIPTDNFGYHDLDGILKAIDETTKIVFLCSPNNPTGTVISKEDFEIFMSKCPTDVMVAFDEAYYEYMDKDANVHALSYIDRYDNLITMRTFSKAYGLAGLRIGYGIANSDIITTLDKVRGPFNTTSIAQKAAITALEDQTFIESTYALNKTVRTSFEKFLDDIRWKYYDSETNFLLIETPVSGMEVFQYLIENGFIIRPGELLGVPNTIRVTIGKEDEMKELQQLLLNFHKGLTKVQ</sequence>
<feature type="domain" description="Aminotransferase class I/classII large" evidence="10">
    <location>
        <begin position="30"/>
        <end position="352"/>
    </location>
</feature>
<dbReference type="InterPro" id="IPR050106">
    <property type="entry name" value="HistidinolP_aminotransfase"/>
</dbReference>
<dbReference type="InterPro" id="IPR015421">
    <property type="entry name" value="PyrdxlP-dep_Trfase_major"/>
</dbReference>
<dbReference type="NCBIfam" id="TIGR01141">
    <property type="entry name" value="hisC"/>
    <property type="match status" value="1"/>
</dbReference>
<comment type="subunit">
    <text evidence="3 9">Homodimer.</text>
</comment>
<keyword evidence="12" id="KW-1185">Reference proteome</keyword>
<reference evidence="12" key="1">
    <citation type="journal article" date="2019" name="Int. J. Syst. Evol. Microbiol.">
        <title>The Global Catalogue of Microorganisms (GCM) 10K type strain sequencing project: providing services to taxonomists for standard genome sequencing and annotation.</title>
        <authorList>
            <consortium name="The Broad Institute Genomics Platform"/>
            <consortium name="The Broad Institute Genome Sequencing Center for Infectious Disease"/>
            <person name="Wu L."/>
            <person name="Ma J."/>
        </authorList>
    </citation>
    <scope>NUCLEOTIDE SEQUENCE [LARGE SCALE GENOMIC DNA]</scope>
    <source>
        <strain evidence="12">IBRC-M 10703</strain>
    </source>
</reference>
<dbReference type="InterPro" id="IPR001917">
    <property type="entry name" value="Aminotrans_II_pyridoxalP_BS"/>
</dbReference>
<dbReference type="Proteomes" id="UP001595772">
    <property type="component" value="Unassembled WGS sequence"/>
</dbReference>
<comment type="caution">
    <text evidence="11">The sequence shown here is derived from an EMBL/GenBank/DDBJ whole genome shotgun (WGS) entry which is preliminary data.</text>
</comment>
<dbReference type="PANTHER" id="PTHR43643">
    <property type="entry name" value="HISTIDINOL-PHOSPHATE AMINOTRANSFERASE 2"/>
    <property type="match status" value="1"/>
</dbReference>
<dbReference type="CDD" id="cd00609">
    <property type="entry name" value="AAT_like"/>
    <property type="match status" value="1"/>
</dbReference>
<dbReference type="InterPro" id="IPR004839">
    <property type="entry name" value="Aminotransferase_I/II_large"/>
</dbReference>
<proteinExistence type="inferred from homology"/>
<dbReference type="SUPFAM" id="SSF53383">
    <property type="entry name" value="PLP-dependent transferases"/>
    <property type="match status" value="1"/>
</dbReference>
<evidence type="ECO:0000256" key="7">
    <source>
        <dbReference type="ARBA" id="ARBA00023102"/>
    </source>
</evidence>
<evidence type="ECO:0000313" key="11">
    <source>
        <dbReference type="EMBL" id="MFC4022946.1"/>
    </source>
</evidence>
<dbReference type="Gene3D" id="3.40.640.10">
    <property type="entry name" value="Type I PLP-dependent aspartate aminotransferase-like (Major domain)"/>
    <property type="match status" value="1"/>
</dbReference>
<evidence type="ECO:0000256" key="6">
    <source>
        <dbReference type="ARBA" id="ARBA00022898"/>
    </source>
</evidence>
<keyword evidence="9" id="KW-0028">Amino-acid biosynthesis</keyword>
<keyword evidence="4 9" id="KW-0032">Aminotransferase</keyword>
<evidence type="ECO:0000256" key="4">
    <source>
        <dbReference type="ARBA" id="ARBA00022576"/>
    </source>
</evidence>
<feature type="modified residue" description="N6-(pyridoxal phosphate)lysine" evidence="9">
    <location>
        <position position="223"/>
    </location>
</feature>
<keyword evidence="5 9" id="KW-0808">Transferase</keyword>
<protein>
    <recommendedName>
        <fullName evidence="9">Histidinol-phosphate aminotransferase</fullName>
        <ecNumber evidence="9">2.6.1.9</ecNumber>
    </recommendedName>
    <alternativeName>
        <fullName evidence="9">Imidazole acetol-phosphate transaminase</fullName>
    </alternativeName>
</protein>
<evidence type="ECO:0000259" key="10">
    <source>
        <dbReference type="Pfam" id="PF00155"/>
    </source>
</evidence>
<evidence type="ECO:0000313" key="12">
    <source>
        <dbReference type="Proteomes" id="UP001595772"/>
    </source>
</evidence>
<comment type="catalytic activity">
    <reaction evidence="8 9">
        <text>L-histidinol phosphate + 2-oxoglutarate = 3-(imidazol-4-yl)-2-oxopropyl phosphate + L-glutamate</text>
        <dbReference type="Rhea" id="RHEA:23744"/>
        <dbReference type="ChEBI" id="CHEBI:16810"/>
        <dbReference type="ChEBI" id="CHEBI:29985"/>
        <dbReference type="ChEBI" id="CHEBI:57766"/>
        <dbReference type="ChEBI" id="CHEBI:57980"/>
        <dbReference type="EC" id="2.6.1.9"/>
    </reaction>
</comment>
<dbReference type="EC" id="2.6.1.9" evidence="9"/>
<evidence type="ECO:0000256" key="3">
    <source>
        <dbReference type="ARBA" id="ARBA00011738"/>
    </source>
</evidence>
<dbReference type="InterPro" id="IPR005861">
    <property type="entry name" value="HisP_aminotrans"/>
</dbReference>
<name>A0ABV8GVK4_9BACI</name>
<dbReference type="PROSITE" id="PS00599">
    <property type="entry name" value="AA_TRANSFER_CLASS_2"/>
    <property type="match status" value="1"/>
</dbReference>
<dbReference type="Gene3D" id="3.90.1150.10">
    <property type="entry name" value="Aspartate Aminotransferase, domain 1"/>
    <property type="match status" value="1"/>
</dbReference>